<dbReference type="Proteomes" id="UP000318669">
    <property type="component" value="Unassembled WGS sequence"/>
</dbReference>
<feature type="transmembrane region" description="Helical" evidence="6">
    <location>
        <begin position="193"/>
        <end position="216"/>
    </location>
</feature>
<dbReference type="EMBL" id="VJZN01000005">
    <property type="protein sequence ID" value="TRX08488.1"/>
    <property type="molecule type" value="Genomic_DNA"/>
</dbReference>
<dbReference type="Pfam" id="PF01554">
    <property type="entry name" value="MatE"/>
    <property type="match status" value="1"/>
</dbReference>
<comment type="subcellular location">
    <subcellularLocation>
        <location evidence="1">Cell membrane</location>
        <topology evidence="1">Multi-pass membrane protein</topology>
    </subcellularLocation>
</comment>
<keyword evidence="3 6" id="KW-0812">Transmembrane</keyword>
<evidence type="ECO:0000256" key="1">
    <source>
        <dbReference type="ARBA" id="ARBA00004651"/>
    </source>
</evidence>
<feature type="transmembrane region" description="Helical" evidence="6">
    <location>
        <begin position="378"/>
        <end position="398"/>
    </location>
</feature>
<reference evidence="9 10" key="1">
    <citation type="submission" date="2019-07" db="EMBL/GenBank/DDBJ databases">
        <title>Novel species of Flavobacterium.</title>
        <authorList>
            <person name="Liu Q."/>
            <person name="Xin Y.-H."/>
        </authorList>
    </citation>
    <scope>NUCLEOTIDE SEQUENCE [LARGE SCALE GENOMIC DNA]</scope>
    <source>
        <strain evidence="7 9">GSP39</strain>
        <strain evidence="8 10">GSR22</strain>
    </source>
</reference>
<evidence type="ECO:0000256" key="6">
    <source>
        <dbReference type="SAM" id="Phobius"/>
    </source>
</evidence>
<dbReference type="GO" id="GO:0005886">
    <property type="term" value="C:plasma membrane"/>
    <property type="evidence" value="ECO:0007669"/>
    <property type="project" value="UniProtKB-SubCell"/>
</dbReference>
<dbReference type="OrthoDB" id="824226at2"/>
<evidence type="ECO:0000256" key="3">
    <source>
        <dbReference type="ARBA" id="ARBA00022692"/>
    </source>
</evidence>
<comment type="caution">
    <text evidence="8">The sequence shown here is derived from an EMBL/GenBank/DDBJ whole genome shotgun (WGS) entry which is preliminary data.</text>
</comment>
<feature type="transmembrane region" description="Helical" evidence="6">
    <location>
        <begin position="130"/>
        <end position="150"/>
    </location>
</feature>
<dbReference type="InterPro" id="IPR002528">
    <property type="entry name" value="MATE_fam"/>
</dbReference>
<keyword evidence="9" id="KW-1185">Reference proteome</keyword>
<dbReference type="PANTHER" id="PTHR30250">
    <property type="entry name" value="PST FAMILY PREDICTED COLANIC ACID TRANSPORTER"/>
    <property type="match status" value="1"/>
</dbReference>
<feature type="transmembrane region" description="Helical" evidence="6">
    <location>
        <begin position="99"/>
        <end position="118"/>
    </location>
</feature>
<evidence type="ECO:0000313" key="7">
    <source>
        <dbReference type="EMBL" id="TRX08488.1"/>
    </source>
</evidence>
<protein>
    <submittedName>
        <fullName evidence="8">Oligosaccharide flippase family protein</fullName>
    </submittedName>
</protein>
<feature type="transmembrane region" description="Helical" evidence="6">
    <location>
        <begin position="349"/>
        <end position="372"/>
    </location>
</feature>
<dbReference type="EMBL" id="VJZL01000003">
    <property type="protein sequence ID" value="TRX12599.1"/>
    <property type="molecule type" value="Genomic_DNA"/>
</dbReference>
<feature type="transmembrane region" description="Helical" evidence="6">
    <location>
        <begin position="56"/>
        <end position="79"/>
    </location>
</feature>
<evidence type="ECO:0000256" key="2">
    <source>
        <dbReference type="ARBA" id="ARBA00022475"/>
    </source>
</evidence>
<dbReference type="GO" id="GO:0042910">
    <property type="term" value="F:xenobiotic transmembrane transporter activity"/>
    <property type="evidence" value="ECO:0007669"/>
    <property type="project" value="InterPro"/>
</dbReference>
<evidence type="ECO:0000313" key="8">
    <source>
        <dbReference type="EMBL" id="TRX12599.1"/>
    </source>
</evidence>
<accession>A0A553BWK8</accession>
<organism evidence="8 10">
    <name type="scientific">Flavobacterium gawalongense</name>
    <dbReference type="NCBI Taxonomy" id="2594432"/>
    <lineage>
        <taxon>Bacteria</taxon>
        <taxon>Pseudomonadati</taxon>
        <taxon>Bacteroidota</taxon>
        <taxon>Flavobacteriia</taxon>
        <taxon>Flavobacteriales</taxon>
        <taxon>Flavobacteriaceae</taxon>
        <taxon>Flavobacterium</taxon>
    </lineage>
</organism>
<name>A0A553BWK8_9FLAO</name>
<feature type="transmembrane region" description="Helical" evidence="6">
    <location>
        <begin position="268"/>
        <end position="290"/>
    </location>
</feature>
<dbReference type="GO" id="GO:0015297">
    <property type="term" value="F:antiporter activity"/>
    <property type="evidence" value="ECO:0007669"/>
    <property type="project" value="InterPro"/>
</dbReference>
<dbReference type="Proteomes" id="UP000318528">
    <property type="component" value="Unassembled WGS sequence"/>
</dbReference>
<dbReference type="PANTHER" id="PTHR30250:SF11">
    <property type="entry name" value="O-ANTIGEN TRANSPORTER-RELATED"/>
    <property type="match status" value="1"/>
</dbReference>
<keyword evidence="5 6" id="KW-0472">Membrane</keyword>
<dbReference type="InterPro" id="IPR050833">
    <property type="entry name" value="Poly_Biosynth_Transport"/>
</dbReference>
<feature type="transmembrane region" description="Helical" evidence="6">
    <location>
        <begin position="170"/>
        <end position="186"/>
    </location>
</feature>
<feature type="transmembrane region" description="Helical" evidence="6">
    <location>
        <begin position="405"/>
        <end position="427"/>
    </location>
</feature>
<feature type="transmembrane region" description="Helical" evidence="6">
    <location>
        <begin position="316"/>
        <end position="337"/>
    </location>
</feature>
<sequence>MLKIFTNYLQKIKSNPFILQSLNTLILRVLGVLILFGFTLFLTNNFSPKIVGQYDFVRSFLLVIGSICLLGCDQSILYFRGRLKDANALYALKEIYIKMVGILFSMSIILFLIVLCTNKELINTFFSDQGVHLILLKSSGILFFSALTTLNTEVFRALDRLYVAELFRNTIKYIPLILGAILLFYVKKEIYLVDVFLIGFVILAVITSVLVFNYFSKAKTNTINEPVTYKEIVVKSYPIAISGMALFLLMSFDIMFLKKYRDDATVAFYSLAVKLMTILSMVIVTVNITVSTKIAEYFSIKNNAELNKIVKNSSRLIFILTLPATVLIGIFSEYILSFFGKDYVAAKDALLILIVGQGICSAFGSASVYLNMTGRQHVFQVILVAAVLINFVLNRLLIPEYGMTGAAITFVASSFFWNFISTVVIYYKDKVKVYLN</sequence>
<keyword evidence="2" id="KW-1003">Cell membrane</keyword>
<keyword evidence="4 6" id="KW-1133">Transmembrane helix</keyword>
<evidence type="ECO:0000313" key="10">
    <source>
        <dbReference type="Proteomes" id="UP000318669"/>
    </source>
</evidence>
<evidence type="ECO:0000313" key="9">
    <source>
        <dbReference type="Proteomes" id="UP000318528"/>
    </source>
</evidence>
<proteinExistence type="predicted"/>
<feature type="transmembrane region" description="Helical" evidence="6">
    <location>
        <begin position="25"/>
        <end position="44"/>
    </location>
</feature>
<dbReference type="AlphaFoldDB" id="A0A553BWK8"/>
<evidence type="ECO:0000256" key="4">
    <source>
        <dbReference type="ARBA" id="ARBA00022989"/>
    </source>
</evidence>
<feature type="transmembrane region" description="Helical" evidence="6">
    <location>
        <begin position="236"/>
        <end position="256"/>
    </location>
</feature>
<evidence type="ECO:0000256" key="5">
    <source>
        <dbReference type="ARBA" id="ARBA00023136"/>
    </source>
</evidence>
<gene>
    <name evidence="8" type="ORF">FNW11_03420</name>
    <name evidence="7" type="ORF">FNW12_04390</name>
</gene>